<dbReference type="InterPro" id="IPR043502">
    <property type="entry name" value="DNA/RNA_pol_sf"/>
</dbReference>
<dbReference type="InterPro" id="IPR000462">
    <property type="entry name" value="CDP-OH_P_trans"/>
</dbReference>
<dbReference type="Pfam" id="PF07727">
    <property type="entry name" value="RVT_2"/>
    <property type="match status" value="1"/>
</dbReference>
<dbReference type="OrthoDB" id="196717at2759"/>
<evidence type="ECO:0000256" key="9">
    <source>
        <dbReference type="ARBA" id="ARBA00022842"/>
    </source>
</evidence>
<evidence type="ECO:0000256" key="11">
    <source>
        <dbReference type="ARBA" id="ARBA00023098"/>
    </source>
</evidence>
<evidence type="ECO:0000256" key="4">
    <source>
        <dbReference type="ARBA" id="ARBA00010441"/>
    </source>
</evidence>
<evidence type="ECO:0000256" key="21">
    <source>
        <dbReference type="RuleBase" id="RU003750"/>
    </source>
</evidence>
<feature type="transmembrane region" description="Helical" evidence="22">
    <location>
        <begin position="1405"/>
        <end position="1422"/>
    </location>
</feature>
<organism evidence="24 25">
    <name type="scientific">Mikania micrantha</name>
    <name type="common">bitter vine</name>
    <dbReference type="NCBI Taxonomy" id="192012"/>
    <lineage>
        <taxon>Eukaryota</taxon>
        <taxon>Viridiplantae</taxon>
        <taxon>Streptophyta</taxon>
        <taxon>Embryophyta</taxon>
        <taxon>Tracheophyta</taxon>
        <taxon>Spermatophyta</taxon>
        <taxon>Magnoliopsida</taxon>
        <taxon>eudicotyledons</taxon>
        <taxon>Gunneridae</taxon>
        <taxon>Pentapetalae</taxon>
        <taxon>asterids</taxon>
        <taxon>campanulids</taxon>
        <taxon>Asterales</taxon>
        <taxon>Asteraceae</taxon>
        <taxon>Asteroideae</taxon>
        <taxon>Heliantheae alliance</taxon>
        <taxon>Eupatorieae</taxon>
        <taxon>Mikania</taxon>
    </lineage>
</organism>
<evidence type="ECO:0000256" key="5">
    <source>
        <dbReference type="ARBA" id="ARBA00022516"/>
    </source>
</evidence>
<comment type="function">
    <text evidence="20">Catalyzes both phosphatidylcholine and phosphatidylethanolamine biosynthesis from CDP-choline and CDP-ethanolamine, respectively. Has a higher cholinephosphotransferase activity than ethanolaminephosphotransferase activity.</text>
</comment>
<dbReference type="EMBL" id="SZYD01000003">
    <property type="protein sequence ID" value="KAD6796694.1"/>
    <property type="molecule type" value="Genomic_DNA"/>
</dbReference>
<keyword evidence="25" id="KW-1185">Reference proteome</keyword>
<dbReference type="InterPro" id="IPR043130">
    <property type="entry name" value="CDP-OH_PTrfase_TM_dom"/>
</dbReference>
<keyword evidence="5" id="KW-0444">Lipid biosynthesis</keyword>
<evidence type="ECO:0000256" key="17">
    <source>
        <dbReference type="ARBA" id="ARBA00037891"/>
    </source>
</evidence>
<keyword evidence="6 21" id="KW-0808">Transferase</keyword>
<dbReference type="CDD" id="cd09272">
    <property type="entry name" value="RNase_HI_RT_Ty1"/>
    <property type="match status" value="1"/>
</dbReference>
<dbReference type="SUPFAM" id="SSF53098">
    <property type="entry name" value="Ribonuclease H-like"/>
    <property type="match status" value="1"/>
</dbReference>
<evidence type="ECO:0000256" key="10">
    <source>
        <dbReference type="ARBA" id="ARBA00022989"/>
    </source>
</evidence>
<proteinExistence type="inferred from homology"/>
<dbReference type="Pfam" id="PF00665">
    <property type="entry name" value="rve"/>
    <property type="match status" value="1"/>
</dbReference>
<dbReference type="PROSITE" id="PS50994">
    <property type="entry name" value="INTEGRASE"/>
    <property type="match status" value="1"/>
</dbReference>
<dbReference type="InterPro" id="IPR001584">
    <property type="entry name" value="Integrase_cat-core"/>
</dbReference>
<protein>
    <recommendedName>
        <fullName evidence="23">Integrase catalytic domain-containing protein</fullName>
    </recommendedName>
</protein>
<evidence type="ECO:0000256" key="14">
    <source>
        <dbReference type="ARBA" id="ARBA00023211"/>
    </source>
</evidence>
<feature type="transmembrane region" description="Helical" evidence="22">
    <location>
        <begin position="1339"/>
        <end position="1359"/>
    </location>
</feature>
<dbReference type="InterPro" id="IPR014472">
    <property type="entry name" value="CHOPT"/>
</dbReference>
<keyword evidence="10 22" id="KW-1133">Transmembrane helix</keyword>
<comment type="pathway">
    <text evidence="17">Phospholipid metabolism; phosphatidylethanolamine biosynthesis; phosphatidylethanolamine from ethanolamine: step 3/3.</text>
</comment>
<dbReference type="InterPro" id="IPR057670">
    <property type="entry name" value="SH3_retrovirus"/>
</dbReference>
<comment type="catalytic activity">
    <reaction evidence="18">
        <text>CDP-ethanolamine + a 1,2-diacyl-sn-glycerol = a 1,2-diacyl-sn-glycero-3-phosphoethanolamine + CMP + H(+)</text>
        <dbReference type="Rhea" id="RHEA:32943"/>
        <dbReference type="ChEBI" id="CHEBI:15378"/>
        <dbReference type="ChEBI" id="CHEBI:17815"/>
        <dbReference type="ChEBI" id="CHEBI:57876"/>
        <dbReference type="ChEBI" id="CHEBI:60377"/>
        <dbReference type="ChEBI" id="CHEBI:64612"/>
        <dbReference type="EC" id="2.7.8.1"/>
    </reaction>
</comment>
<evidence type="ECO:0000256" key="1">
    <source>
        <dbReference type="ARBA" id="ARBA00001936"/>
    </source>
</evidence>
<dbReference type="PANTHER" id="PTHR10414:SF72">
    <property type="entry name" value="AMINOALCOHOLPHOSPHOTRANSFERASE 1-RELATED"/>
    <property type="match status" value="1"/>
</dbReference>
<dbReference type="Proteomes" id="UP000326396">
    <property type="component" value="Linkage Group LG11"/>
</dbReference>
<dbReference type="InterPro" id="IPR013103">
    <property type="entry name" value="RVT_2"/>
</dbReference>
<keyword evidence="13" id="KW-0594">Phospholipid biosynthesis</keyword>
<comment type="cofactor">
    <cofactor evidence="1">
        <name>Mn(2+)</name>
        <dbReference type="ChEBI" id="CHEBI:29035"/>
    </cofactor>
</comment>
<evidence type="ECO:0000259" key="23">
    <source>
        <dbReference type="PROSITE" id="PS50994"/>
    </source>
</evidence>
<evidence type="ECO:0000313" key="25">
    <source>
        <dbReference type="Proteomes" id="UP000326396"/>
    </source>
</evidence>
<dbReference type="GO" id="GO:0004307">
    <property type="term" value="F:ethanolaminephosphotransferase activity"/>
    <property type="evidence" value="ECO:0007669"/>
    <property type="project" value="UniProtKB-EC"/>
</dbReference>
<name>A0A5N6PRY2_9ASTR</name>
<dbReference type="InterPro" id="IPR012337">
    <property type="entry name" value="RNaseH-like_sf"/>
</dbReference>
<comment type="pathway">
    <text evidence="16">Phospholipid metabolism; phosphatidylcholine biosynthesis; phosphatidylcholine from phosphocholine: step 2/2.</text>
</comment>
<comment type="caution">
    <text evidence="24">The sequence shown here is derived from an EMBL/GenBank/DDBJ whole genome shotgun (WGS) entry which is preliminary data.</text>
</comment>
<evidence type="ECO:0000256" key="22">
    <source>
        <dbReference type="SAM" id="Phobius"/>
    </source>
</evidence>
<dbReference type="GO" id="GO:0015074">
    <property type="term" value="P:DNA integration"/>
    <property type="evidence" value="ECO:0007669"/>
    <property type="project" value="InterPro"/>
</dbReference>
<keyword evidence="7 22" id="KW-0812">Transmembrane</keyword>
<dbReference type="FunFam" id="1.20.120.1760:FF:000014">
    <property type="entry name" value="Choline/ethanolaminephosphotransferase 1"/>
    <property type="match status" value="1"/>
</dbReference>
<comment type="catalytic activity">
    <reaction evidence="19">
        <text>CDP-choline + a 1,2-diacyl-sn-glycerol = a 1,2-diacyl-sn-glycero-3-phosphocholine + CMP + H(+)</text>
        <dbReference type="Rhea" id="RHEA:32939"/>
        <dbReference type="ChEBI" id="CHEBI:15378"/>
        <dbReference type="ChEBI" id="CHEBI:17815"/>
        <dbReference type="ChEBI" id="CHEBI:57643"/>
        <dbReference type="ChEBI" id="CHEBI:58779"/>
        <dbReference type="ChEBI" id="CHEBI:60377"/>
        <dbReference type="EC" id="2.7.8.2"/>
    </reaction>
</comment>
<evidence type="ECO:0000256" key="6">
    <source>
        <dbReference type="ARBA" id="ARBA00022679"/>
    </source>
</evidence>
<dbReference type="SUPFAM" id="SSF56672">
    <property type="entry name" value="DNA/RNA polymerases"/>
    <property type="match status" value="1"/>
</dbReference>
<evidence type="ECO:0000256" key="15">
    <source>
        <dbReference type="ARBA" id="ARBA00023264"/>
    </source>
</evidence>
<evidence type="ECO:0000256" key="7">
    <source>
        <dbReference type="ARBA" id="ARBA00022692"/>
    </source>
</evidence>
<keyword evidence="14" id="KW-0464">Manganese</keyword>
<evidence type="ECO:0000256" key="2">
    <source>
        <dbReference type="ARBA" id="ARBA00001946"/>
    </source>
</evidence>
<evidence type="ECO:0000256" key="12">
    <source>
        <dbReference type="ARBA" id="ARBA00023136"/>
    </source>
</evidence>
<sequence>MDSFDDCESCLAGKLTKDPFTHVGERAKDLLALIHTDVCGPFRTMSRNHERYFVSFIDDYSRYAYVYLMKHKHETFEKFKEFQNEVENQLGKTIKALRSDRGGEYLSLEFINHLKERGIVSQPTPPGTPQLNGVSERRNRTLLDMVRSMMCRTNLPHSFWSFALMTAARIVNLAPTKKVNKTPYEIWFGTKPNLSYLRVWGCDAYVTRDSDDKLDPRGEKVVFVRYHNRSGYYFYHPDANLISIIRKGHFLEKEFLDRGTGSNIVDLEEIREPQTTADEVGTSDQQEVVANESDINTSIRRSSRTRNAPDIYLWHLNGSEVLVVAEPDDELTNYKSAISDPESAKWLDAMNSEMQSMRDNQVWDLVELPPGSRAVGSKWIFKRKTDMHGNVHTYKARLVAKGFTQTQGVDYDETFSPIAMIKSIRILLAIAAYYDYEIWQMDVKTAFLNGHLSEDVYMVQPDGFIDPKYPSKVCKLKKSIYGLKQASRCWNLRFDQKIKEFGFIKNEDEPCVYRKASGSTISFLILYVDDILIIGNNIPMLNEVKHWLGTCFAMKDLGEAAYILGIKIHIDKSKRLLGLSQSTYIDKMMTRFNMENSKKGTIPMTKGTVLNKSQSPSTDIEIRRMQAIPYASAIGSIMYAMLCTRPDVSYALIMTSRFQQNPGIAHWTAVKNILKYLRRTKEMFLIFGGVEEELTVRCYTDASFQTDRDDSRSQSGFVFTLIGGAVSWKSSKQSVVADSTTESEYIAASDAAKEASWIKKFIADLDVVPSIRKPIEIFCDNTGAIAQAKEPRSHHKSRHILRKFHYIQEIVERGDIIISKVDTDQNLADPFTKPTTQDKYDQHRNAIGLRFASDIKEKETVSFSLFVVINKKQKKDFFSLIVVITHQRGEEPDSWFWINQPSLSTASIVNQGSVHVRVLAIIECVCECYELGGNPNQRPGNQKVKPSGTKDQYISIRANDALSLDSNHSRNSQQCKLLHLYPSCFSSFHLFVVHRRSGQRCPSRYMPEHRRRRWFTAVGLFEIWLFEAIKFSIVTPADWIDYTERNLLSISASTFNLISSDFASFLCFEINTITRLQSQVVSHTMGYVGVHGINALHKYKYSGVDHSYVAKYVLQPFWSRFVTFFPLWMPPNMITLTGFLFLLMSASLGYIYSPQLDSPPPRWVHFAHGFLLFLYQTFDAVDGKQARRTNSSSPLGELFDHGCDALACALEALAFGSTAMCGRYTFWFWVISAVPFYGATWEHYFTNTLILPAVNGPTEGLMLIYVAHFFTGVVGAEWWAQDVGKSIPMLGWVPFMDGIPTYGGVLFLMIVFAVIPTITFNVQNVYKVVRMRHGSMLKALAMLVPFGVLLAVVLIWDYMSPYDLIGKYPHMVVMGIGLAFGFLVGRMILAHLCDEPKGLKTSMSMSLFYLPLAIANALTGWLNEGVPLVDDKWVLLGFCLYTGSQEKRLEIYACPDMKVCFDVLLLHNIMVKLVKTVPINLHCPSKHFLPL</sequence>
<comment type="similarity">
    <text evidence="4 21">Belongs to the CDP-alcohol phosphatidyltransferase class-I family.</text>
</comment>
<gene>
    <name evidence="24" type="ORF">E3N88_07590</name>
</gene>
<dbReference type="Gene3D" id="1.20.120.1760">
    <property type="match status" value="1"/>
</dbReference>
<keyword evidence="15" id="KW-1208">Phospholipid metabolism</keyword>
<dbReference type="Gene3D" id="3.30.420.10">
    <property type="entry name" value="Ribonuclease H-like superfamily/Ribonuclease H"/>
    <property type="match status" value="1"/>
</dbReference>
<dbReference type="InterPro" id="IPR036397">
    <property type="entry name" value="RNaseH_sf"/>
</dbReference>
<dbReference type="InterPro" id="IPR048254">
    <property type="entry name" value="CDP_ALCOHOL_P_TRANSF_CS"/>
</dbReference>
<dbReference type="Pfam" id="PF01066">
    <property type="entry name" value="CDP-OH_P_transf"/>
    <property type="match status" value="1"/>
</dbReference>
<evidence type="ECO:0000313" key="24">
    <source>
        <dbReference type="EMBL" id="KAD6796694.1"/>
    </source>
</evidence>
<keyword evidence="8" id="KW-0479">Metal-binding</keyword>
<dbReference type="GO" id="GO:0046872">
    <property type="term" value="F:metal ion binding"/>
    <property type="evidence" value="ECO:0007669"/>
    <property type="project" value="UniProtKB-KW"/>
</dbReference>
<dbReference type="Pfam" id="PF25597">
    <property type="entry name" value="SH3_retrovirus"/>
    <property type="match status" value="1"/>
</dbReference>
<keyword evidence="12 22" id="KW-0472">Membrane</keyword>
<evidence type="ECO:0000256" key="8">
    <source>
        <dbReference type="ARBA" id="ARBA00022723"/>
    </source>
</evidence>
<keyword evidence="11" id="KW-0443">Lipid metabolism</keyword>
<dbReference type="GO" id="GO:0016020">
    <property type="term" value="C:membrane"/>
    <property type="evidence" value="ECO:0007669"/>
    <property type="project" value="UniProtKB-SubCell"/>
</dbReference>
<dbReference type="PROSITE" id="PS00379">
    <property type="entry name" value="CDP_ALCOHOL_P_TRANSF"/>
    <property type="match status" value="1"/>
</dbReference>
<comment type="subcellular location">
    <subcellularLocation>
        <location evidence="3">Membrane</location>
        <topology evidence="3">Multi-pass membrane protein</topology>
    </subcellularLocation>
</comment>
<feature type="domain" description="Integrase catalytic" evidence="23">
    <location>
        <begin position="15"/>
        <end position="191"/>
    </location>
</feature>
<evidence type="ECO:0000256" key="18">
    <source>
        <dbReference type="ARBA" id="ARBA00050328"/>
    </source>
</evidence>
<evidence type="ECO:0000256" key="13">
    <source>
        <dbReference type="ARBA" id="ARBA00023209"/>
    </source>
</evidence>
<reference evidence="24 25" key="1">
    <citation type="submission" date="2019-05" db="EMBL/GenBank/DDBJ databases">
        <title>Mikania micrantha, genome provides insights into the molecular mechanism of rapid growth.</title>
        <authorList>
            <person name="Liu B."/>
        </authorList>
    </citation>
    <scope>NUCLEOTIDE SEQUENCE [LARGE SCALE GENOMIC DNA]</scope>
    <source>
        <strain evidence="24">NLD-2019</strain>
        <tissue evidence="24">Leaf</tissue>
    </source>
</reference>
<dbReference type="GO" id="GO:0003676">
    <property type="term" value="F:nucleic acid binding"/>
    <property type="evidence" value="ECO:0007669"/>
    <property type="project" value="InterPro"/>
</dbReference>
<dbReference type="GO" id="GO:0004142">
    <property type="term" value="F:diacylglycerol cholinephosphotransferase activity"/>
    <property type="evidence" value="ECO:0007669"/>
    <property type="project" value="UniProtKB-EC"/>
</dbReference>
<evidence type="ECO:0000256" key="19">
    <source>
        <dbReference type="ARBA" id="ARBA00050476"/>
    </source>
</evidence>
<evidence type="ECO:0000256" key="3">
    <source>
        <dbReference type="ARBA" id="ARBA00004141"/>
    </source>
</evidence>
<accession>A0A5N6PRY2</accession>
<evidence type="ECO:0000256" key="16">
    <source>
        <dbReference type="ARBA" id="ARBA00037890"/>
    </source>
</evidence>
<keyword evidence="9" id="KW-0460">Magnesium</keyword>
<comment type="cofactor">
    <cofactor evidence="2">
        <name>Mg(2+)</name>
        <dbReference type="ChEBI" id="CHEBI:18420"/>
    </cofactor>
</comment>
<feature type="transmembrane region" description="Helical" evidence="22">
    <location>
        <begin position="1371"/>
        <end position="1393"/>
    </location>
</feature>
<feature type="transmembrane region" description="Helical" evidence="22">
    <location>
        <begin position="1299"/>
        <end position="1318"/>
    </location>
</feature>
<dbReference type="PANTHER" id="PTHR10414">
    <property type="entry name" value="ETHANOLAMINEPHOSPHOTRANSFERASE"/>
    <property type="match status" value="1"/>
</dbReference>
<evidence type="ECO:0000256" key="20">
    <source>
        <dbReference type="ARBA" id="ARBA00055748"/>
    </source>
</evidence>